<dbReference type="Proteomes" id="UP000194236">
    <property type="component" value="Unassembled WGS sequence"/>
</dbReference>
<dbReference type="EMBL" id="MUJZ01031084">
    <property type="protein sequence ID" value="OTF77752.1"/>
    <property type="molecule type" value="Genomic_DNA"/>
</dbReference>
<evidence type="ECO:0000313" key="2">
    <source>
        <dbReference type="Proteomes" id="UP000194236"/>
    </source>
</evidence>
<gene>
    <name evidence="1" type="ORF">BLA29_015045</name>
</gene>
<organism evidence="1 2">
    <name type="scientific">Euroglyphus maynei</name>
    <name type="common">Mayne's house dust mite</name>
    <dbReference type="NCBI Taxonomy" id="6958"/>
    <lineage>
        <taxon>Eukaryota</taxon>
        <taxon>Metazoa</taxon>
        <taxon>Ecdysozoa</taxon>
        <taxon>Arthropoda</taxon>
        <taxon>Chelicerata</taxon>
        <taxon>Arachnida</taxon>
        <taxon>Acari</taxon>
        <taxon>Acariformes</taxon>
        <taxon>Sarcoptiformes</taxon>
        <taxon>Astigmata</taxon>
        <taxon>Psoroptidia</taxon>
        <taxon>Analgoidea</taxon>
        <taxon>Pyroglyphidae</taxon>
        <taxon>Pyroglyphinae</taxon>
        <taxon>Euroglyphus</taxon>
    </lineage>
</organism>
<evidence type="ECO:0000313" key="1">
    <source>
        <dbReference type="EMBL" id="OTF77752.1"/>
    </source>
</evidence>
<accession>A0A1Y3BA76</accession>
<protein>
    <submittedName>
        <fullName evidence="1">Uncharacterized protein</fullName>
    </submittedName>
</protein>
<dbReference type="AlphaFoldDB" id="A0A1Y3BA76"/>
<comment type="caution">
    <text evidence="1">The sequence shown here is derived from an EMBL/GenBank/DDBJ whole genome shotgun (WGS) entry which is preliminary data.</text>
</comment>
<name>A0A1Y3BA76_EURMA</name>
<reference evidence="1 2" key="1">
    <citation type="submission" date="2017-03" db="EMBL/GenBank/DDBJ databases">
        <title>Genome Survey of Euroglyphus maynei.</title>
        <authorList>
            <person name="Arlian L.G."/>
            <person name="Morgan M.S."/>
            <person name="Rider S.D."/>
        </authorList>
    </citation>
    <scope>NUCLEOTIDE SEQUENCE [LARGE SCALE GENOMIC DNA]</scope>
    <source>
        <strain evidence="1">Arlian Lab</strain>
        <tissue evidence="1">Whole body</tissue>
    </source>
</reference>
<proteinExistence type="predicted"/>
<keyword evidence="2" id="KW-1185">Reference proteome</keyword>
<sequence>MFQQQQTPLPSGPPTPVAAASSVAPLGQFRPIVNATAVTAAVAVPQSIVTTAIPAVTNLTAQAQIAATGLPHQWDPSMASFYNFPLAGIY</sequence>